<reference evidence="2" key="1">
    <citation type="submission" date="2023-07" db="EMBL/GenBank/DDBJ databases">
        <title>draft genome sequence of fig (Ficus carica).</title>
        <authorList>
            <person name="Takahashi T."/>
            <person name="Nishimura K."/>
        </authorList>
    </citation>
    <scope>NUCLEOTIDE SEQUENCE</scope>
</reference>
<proteinExistence type="predicted"/>
<dbReference type="AlphaFoldDB" id="A0AA87ZWY9"/>
<name>A0AA87ZWY9_FICCA</name>
<keyword evidence="1" id="KW-0812">Transmembrane</keyword>
<sequence length="62" mass="6946">MWYRCGANKPKTAYLFAIIVLTAVAWTLGANASANGRHWLSLAFEFVEAIIDIHEIRNVVLV</sequence>
<dbReference type="EMBL" id="BTGU01000013">
    <property type="protein sequence ID" value="GMN42092.1"/>
    <property type="molecule type" value="Genomic_DNA"/>
</dbReference>
<evidence type="ECO:0000256" key="1">
    <source>
        <dbReference type="SAM" id="Phobius"/>
    </source>
</evidence>
<comment type="caution">
    <text evidence="2">The sequence shown here is derived from an EMBL/GenBank/DDBJ whole genome shotgun (WGS) entry which is preliminary data.</text>
</comment>
<protein>
    <submittedName>
        <fullName evidence="2">Uncharacterized protein</fullName>
    </submittedName>
</protein>
<evidence type="ECO:0000313" key="2">
    <source>
        <dbReference type="EMBL" id="GMN42092.1"/>
    </source>
</evidence>
<dbReference type="Proteomes" id="UP001187192">
    <property type="component" value="Unassembled WGS sequence"/>
</dbReference>
<organism evidence="2 3">
    <name type="scientific">Ficus carica</name>
    <name type="common">Common fig</name>
    <dbReference type="NCBI Taxonomy" id="3494"/>
    <lineage>
        <taxon>Eukaryota</taxon>
        <taxon>Viridiplantae</taxon>
        <taxon>Streptophyta</taxon>
        <taxon>Embryophyta</taxon>
        <taxon>Tracheophyta</taxon>
        <taxon>Spermatophyta</taxon>
        <taxon>Magnoliopsida</taxon>
        <taxon>eudicotyledons</taxon>
        <taxon>Gunneridae</taxon>
        <taxon>Pentapetalae</taxon>
        <taxon>rosids</taxon>
        <taxon>fabids</taxon>
        <taxon>Rosales</taxon>
        <taxon>Moraceae</taxon>
        <taxon>Ficeae</taxon>
        <taxon>Ficus</taxon>
    </lineage>
</organism>
<gene>
    <name evidence="2" type="ORF">TIFTF001_011301</name>
</gene>
<keyword evidence="1" id="KW-1133">Transmembrane helix</keyword>
<evidence type="ECO:0000313" key="3">
    <source>
        <dbReference type="Proteomes" id="UP001187192"/>
    </source>
</evidence>
<keyword evidence="3" id="KW-1185">Reference proteome</keyword>
<accession>A0AA87ZWY9</accession>
<keyword evidence="1" id="KW-0472">Membrane</keyword>
<feature type="transmembrane region" description="Helical" evidence="1">
    <location>
        <begin position="12"/>
        <end position="32"/>
    </location>
</feature>